<proteinExistence type="predicted"/>
<keyword evidence="4" id="KW-1185">Reference proteome</keyword>
<reference evidence="3" key="1">
    <citation type="submission" date="2023-08" db="EMBL/GenBank/DDBJ databases">
        <authorList>
            <person name="Chen Y."/>
            <person name="Shah S."/>
            <person name="Dougan E. K."/>
            <person name="Thang M."/>
            <person name="Chan C."/>
        </authorList>
    </citation>
    <scope>NUCLEOTIDE SEQUENCE</scope>
</reference>
<keyword evidence="1" id="KW-0812">Transmembrane</keyword>
<evidence type="ECO:0000256" key="1">
    <source>
        <dbReference type="SAM" id="Phobius"/>
    </source>
</evidence>
<dbReference type="AlphaFoldDB" id="A0AA36HP09"/>
<keyword evidence="1" id="KW-1133">Transmembrane helix</keyword>
<feature type="chain" id="PRO_5041458350" evidence="2">
    <location>
        <begin position="21"/>
        <end position="278"/>
    </location>
</feature>
<name>A0AA36HP09_9DINO</name>
<protein>
    <submittedName>
        <fullName evidence="3">Uncharacterized protein</fullName>
    </submittedName>
</protein>
<evidence type="ECO:0000313" key="3">
    <source>
        <dbReference type="EMBL" id="CAJ1372381.1"/>
    </source>
</evidence>
<feature type="transmembrane region" description="Helical" evidence="1">
    <location>
        <begin position="158"/>
        <end position="176"/>
    </location>
</feature>
<keyword evidence="2" id="KW-0732">Signal</keyword>
<evidence type="ECO:0000256" key="2">
    <source>
        <dbReference type="SAM" id="SignalP"/>
    </source>
</evidence>
<comment type="caution">
    <text evidence="3">The sequence shown here is derived from an EMBL/GenBank/DDBJ whole genome shotgun (WGS) entry which is preliminary data.</text>
</comment>
<feature type="signal peptide" evidence="2">
    <location>
        <begin position="1"/>
        <end position="20"/>
    </location>
</feature>
<dbReference type="EMBL" id="CAUJNA010000130">
    <property type="protein sequence ID" value="CAJ1372381.1"/>
    <property type="molecule type" value="Genomic_DNA"/>
</dbReference>
<dbReference type="Proteomes" id="UP001178507">
    <property type="component" value="Unassembled WGS sequence"/>
</dbReference>
<accession>A0AA36HP09</accession>
<keyword evidence="1" id="KW-0472">Membrane</keyword>
<evidence type="ECO:0000313" key="4">
    <source>
        <dbReference type="Proteomes" id="UP001178507"/>
    </source>
</evidence>
<gene>
    <name evidence="3" type="ORF">EVOR1521_LOCUS2475</name>
</gene>
<sequence length="278" mass="30850">MLVRALLLTTLLGAANELDAEQCDRAEEEAELLDVQLLQTSFQITPKAKAERAVKAVAPEQHWTGGAAMPEEQSLLQTSFEVSLSSTVFTGGIVGNEGWRLQPNASCFVDGLWPVSGTAPLLVQLGTVHELGNLGRSEPARTSTAFYFMDMLSSRSSLVLTVYFCIYLFSIVSIHYNMTTRVKDKAAPGKVPQESCLEDEIYKRNPLSWLCVSWLNPMVAKLGASWSSAMSKCNADELPAVNPPSFQAQRQGERFEKLWREELEQYGDQARRRRPEGS</sequence>
<organism evidence="3 4">
    <name type="scientific">Effrenium voratum</name>
    <dbReference type="NCBI Taxonomy" id="2562239"/>
    <lineage>
        <taxon>Eukaryota</taxon>
        <taxon>Sar</taxon>
        <taxon>Alveolata</taxon>
        <taxon>Dinophyceae</taxon>
        <taxon>Suessiales</taxon>
        <taxon>Symbiodiniaceae</taxon>
        <taxon>Effrenium</taxon>
    </lineage>
</organism>